<evidence type="ECO:0000313" key="9">
    <source>
        <dbReference type="EMBL" id="RZC37371.1"/>
    </source>
</evidence>
<evidence type="ECO:0000256" key="3">
    <source>
        <dbReference type="ARBA" id="ARBA00023069"/>
    </source>
</evidence>
<evidence type="ECO:0000256" key="2">
    <source>
        <dbReference type="ARBA" id="ARBA00023054"/>
    </source>
</evidence>
<name>A0A482VWP6_ASBVE</name>
<evidence type="ECO:0000313" key="10">
    <source>
        <dbReference type="Proteomes" id="UP000292052"/>
    </source>
</evidence>
<feature type="domain" description="Trichohyalin-plectin-homology" evidence="8">
    <location>
        <begin position="198"/>
        <end position="507"/>
    </location>
</feature>
<organism evidence="9 10">
    <name type="scientific">Asbolus verrucosus</name>
    <name type="common">Desert ironclad beetle</name>
    <dbReference type="NCBI Taxonomy" id="1661398"/>
    <lineage>
        <taxon>Eukaryota</taxon>
        <taxon>Metazoa</taxon>
        <taxon>Ecdysozoa</taxon>
        <taxon>Arthropoda</taxon>
        <taxon>Hexapoda</taxon>
        <taxon>Insecta</taxon>
        <taxon>Pterygota</taxon>
        <taxon>Neoptera</taxon>
        <taxon>Endopterygota</taxon>
        <taxon>Coleoptera</taxon>
        <taxon>Polyphaga</taxon>
        <taxon>Cucujiformia</taxon>
        <taxon>Tenebrionidae</taxon>
        <taxon>Pimeliinae</taxon>
        <taxon>Asbolus</taxon>
    </lineage>
</organism>
<evidence type="ECO:0000256" key="1">
    <source>
        <dbReference type="ARBA" id="ARBA00004138"/>
    </source>
</evidence>
<dbReference type="PANTHER" id="PTHR31183">
    <property type="entry name" value="TRICHOPLEIN KERATIN FILAMENT-BINDING PROTEIN FAMILY MEMBER"/>
    <property type="match status" value="1"/>
</dbReference>
<dbReference type="Proteomes" id="UP000292052">
    <property type="component" value="Unassembled WGS sequence"/>
</dbReference>
<gene>
    <name evidence="9" type="ORF">BDFB_008199</name>
</gene>
<dbReference type="InterPro" id="IPR043597">
    <property type="entry name" value="TPH_dom"/>
</dbReference>
<evidence type="ECO:0000256" key="4">
    <source>
        <dbReference type="ARBA" id="ARBA00023273"/>
    </source>
</evidence>
<comment type="subcellular location">
    <subcellularLocation>
        <location evidence="1">Cell projection</location>
        <location evidence="1">Cilium</location>
    </subcellularLocation>
</comment>
<sequence>MFGGNLDPPKYVKRTRPKPMTYDIQLPTVSCPGVYGHMARPANTDYHVQLLHYKQRVREADAHFLAAEAKRLMKDRAVARYDRHTERKVLQRHIQERFKDKVEAYDGSIEKRREKLRDLLCKEEQEFIEETIDQAQKGVDNRMQDMKSKAQLLKAQREAERMEIVNEKRIQQDIKDCTELRPVLIKKNLVDSKNTQLQQMKENQMRKEAEKELDGMWYNLMMKEAEAKMEKETQDMLKYNRAMKETIEVWEKQIEGKKVMMAEAEKVAAEDRMEIVKLQEQIRREEIEALDSKRRKRDLVAKELREQIALQEHYAAERKKAEDALNDALCRMAAAEVQREKQKIRDTTAVAKRETAIYRNHLKELEEERKLEERRLNELLEEHRKMIEKKQEEAICKLTHAREQLQKNVLAGRAEQLKYKQQEAENQLKLKEAENELIRMACETNERLQAEHERLQAEQVKQYREDLKKQIEANSEKRRLEKEQLKRELAEGLAEEERHRQHVLEIIDVRLKDQSYVHPFRRILEQPKCPCPENLIGSQN</sequence>
<keyword evidence="2 7" id="KW-0175">Coiled coil</keyword>
<dbReference type="AlphaFoldDB" id="A0A482VWP6"/>
<comment type="caution">
    <text evidence="9">The sequence shown here is derived from an EMBL/GenBank/DDBJ whole genome shotgun (WGS) entry which is preliminary data.</text>
</comment>
<keyword evidence="3" id="KW-0969">Cilium</keyword>
<dbReference type="OrthoDB" id="75950at2759"/>
<dbReference type="GO" id="GO:0005929">
    <property type="term" value="C:cilium"/>
    <property type="evidence" value="ECO:0007669"/>
    <property type="project" value="UniProtKB-SubCell"/>
</dbReference>
<evidence type="ECO:0000256" key="6">
    <source>
        <dbReference type="ARBA" id="ARBA00033773"/>
    </source>
</evidence>
<dbReference type="STRING" id="1661398.A0A482VWP6"/>
<proteinExistence type="inferred from homology"/>
<keyword evidence="4" id="KW-0966">Cell projection</keyword>
<dbReference type="EMBL" id="QDEB01053235">
    <property type="protein sequence ID" value="RZC37371.1"/>
    <property type="molecule type" value="Genomic_DNA"/>
</dbReference>
<evidence type="ECO:0000256" key="5">
    <source>
        <dbReference type="ARBA" id="ARBA00033747"/>
    </source>
</evidence>
<feature type="coiled-coil region" evidence="7">
    <location>
        <begin position="190"/>
        <end position="502"/>
    </location>
</feature>
<evidence type="ECO:0000256" key="7">
    <source>
        <dbReference type="SAM" id="Coils"/>
    </source>
</evidence>
<dbReference type="InterPro" id="IPR043596">
    <property type="entry name" value="CFAP53/TCHP"/>
</dbReference>
<keyword evidence="10" id="KW-1185">Reference proteome</keyword>
<accession>A0A482VWP6</accession>
<dbReference type="Pfam" id="PF13868">
    <property type="entry name" value="TPH"/>
    <property type="match status" value="1"/>
</dbReference>
<reference evidence="9 10" key="1">
    <citation type="submission" date="2017-03" db="EMBL/GenBank/DDBJ databases">
        <title>Genome of the blue death feigning beetle - Asbolus verrucosus.</title>
        <authorList>
            <person name="Rider S.D."/>
        </authorList>
    </citation>
    <scope>NUCLEOTIDE SEQUENCE [LARGE SCALE GENOMIC DNA]</scope>
    <source>
        <strain evidence="9">Butters</strain>
        <tissue evidence="9">Head and leg muscle</tissue>
    </source>
</reference>
<comment type="similarity">
    <text evidence="5">Belongs to the CFAP53 family.</text>
</comment>
<protein>
    <recommendedName>
        <fullName evidence="6">Cilia- and flagella-associated protein 53</fullName>
    </recommendedName>
</protein>
<dbReference type="PANTHER" id="PTHR31183:SF1">
    <property type="entry name" value="CILIA- AND FLAGELLA-ASSOCIATED PROTEIN 53"/>
    <property type="match status" value="1"/>
</dbReference>
<evidence type="ECO:0000259" key="8">
    <source>
        <dbReference type="Pfam" id="PF13868"/>
    </source>
</evidence>